<evidence type="ECO:0000313" key="2">
    <source>
        <dbReference type="Proteomes" id="UP000030706"/>
    </source>
</evidence>
<gene>
    <name evidence="1" type="ORF">M438DRAFT_385272</name>
</gene>
<dbReference type="EMBL" id="KL584995">
    <property type="protein sequence ID" value="KEQ80859.1"/>
    <property type="molecule type" value="Genomic_DNA"/>
</dbReference>
<keyword evidence="2" id="KW-1185">Reference proteome</keyword>
<reference evidence="1 2" key="1">
    <citation type="journal article" date="2014" name="BMC Genomics">
        <title>Genome sequencing of four Aureobasidium pullulans varieties: biotechnological potential, stress tolerance, and description of new species.</title>
        <authorList>
            <person name="Gostin Ar C."/>
            <person name="Ohm R.A."/>
            <person name="Kogej T."/>
            <person name="Sonjak S."/>
            <person name="Turk M."/>
            <person name="Zajc J."/>
            <person name="Zalar P."/>
            <person name="Grube M."/>
            <person name="Sun H."/>
            <person name="Han J."/>
            <person name="Sharma A."/>
            <person name="Chiniquy J."/>
            <person name="Ngan C.Y."/>
            <person name="Lipzen A."/>
            <person name="Barry K."/>
            <person name="Grigoriev I.V."/>
            <person name="Gunde-Cimerman N."/>
        </authorList>
    </citation>
    <scope>NUCLEOTIDE SEQUENCE [LARGE SCALE GENOMIC DNA]</scope>
    <source>
        <strain evidence="1 2">EXF-150</strain>
    </source>
</reference>
<organism evidence="1 2">
    <name type="scientific">Aureobasidium pullulans EXF-150</name>
    <dbReference type="NCBI Taxonomy" id="1043002"/>
    <lineage>
        <taxon>Eukaryota</taxon>
        <taxon>Fungi</taxon>
        <taxon>Dikarya</taxon>
        <taxon>Ascomycota</taxon>
        <taxon>Pezizomycotina</taxon>
        <taxon>Dothideomycetes</taxon>
        <taxon>Dothideomycetidae</taxon>
        <taxon>Dothideales</taxon>
        <taxon>Saccotheciaceae</taxon>
        <taxon>Aureobasidium</taxon>
    </lineage>
</organism>
<dbReference type="Proteomes" id="UP000030706">
    <property type="component" value="Unassembled WGS sequence"/>
</dbReference>
<dbReference type="GeneID" id="40751273"/>
<accession>A0A074XAU1</accession>
<sequence length="66" mass="7347">MMSKHLNPSPNFFFFTRTLAYRCGHASTCQLQLDKAPVWWAEQAPNNPAAIENRGIRSGRGAIALS</sequence>
<dbReference type="HOGENOM" id="CLU_2830781_0_0_1"/>
<proteinExistence type="predicted"/>
<protein>
    <submittedName>
        <fullName evidence="1">Uncharacterized protein</fullName>
    </submittedName>
</protein>
<name>A0A074XAU1_AURPU</name>
<dbReference type="RefSeq" id="XP_029757046.1">
    <property type="nucleotide sequence ID" value="XM_029908967.1"/>
</dbReference>
<dbReference type="AlphaFoldDB" id="A0A074XAU1"/>
<evidence type="ECO:0000313" key="1">
    <source>
        <dbReference type="EMBL" id="KEQ80859.1"/>
    </source>
</evidence>